<keyword evidence="4" id="KW-0808">Transferase</keyword>
<dbReference type="AlphaFoldDB" id="A0A2S6I6R2"/>
<evidence type="ECO:0000259" key="8">
    <source>
        <dbReference type="PROSITE" id="PS50109"/>
    </source>
</evidence>
<evidence type="ECO:0000259" key="10">
    <source>
        <dbReference type="PROSITE" id="PS50112"/>
    </source>
</evidence>
<dbReference type="SUPFAM" id="SSF47384">
    <property type="entry name" value="Homodimeric domain of signal transducing histidine kinase"/>
    <property type="match status" value="1"/>
</dbReference>
<keyword evidence="12" id="KW-1185">Reference proteome</keyword>
<dbReference type="InterPro" id="IPR003018">
    <property type="entry name" value="GAF"/>
</dbReference>
<dbReference type="EC" id="2.7.13.3" evidence="2"/>
<evidence type="ECO:0000256" key="1">
    <source>
        <dbReference type="ARBA" id="ARBA00000085"/>
    </source>
</evidence>
<evidence type="ECO:0000256" key="6">
    <source>
        <dbReference type="ARBA" id="ARBA00023012"/>
    </source>
</evidence>
<evidence type="ECO:0000256" key="3">
    <source>
        <dbReference type="ARBA" id="ARBA00022553"/>
    </source>
</evidence>
<evidence type="ECO:0000256" key="5">
    <source>
        <dbReference type="ARBA" id="ARBA00022777"/>
    </source>
</evidence>
<dbReference type="SMART" id="SM00388">
    <property type="entry name" value="HisKA"/>
    <property type="match status" value="1"/>
</dbReference>
<dbReference type="SMART" id="SM00065">
    <property type="entry name" value="GAF"/>
    <property type="match status" value="1"/>
</dbReference>
<dbReference type="InterPro" id="IPR004358">
    <property type="entry name" value="Sig_transdc_His_kin-like_C"/>
</dbReference>
<dbReference type="Pfam" id="PF00512">
    <property type="entry name" value="HisKA"/>
    <property type="match status" value="1"/>
</dbReference>
<dbReference type="NCBIfam" id="TIGR00229">
    <property type="entry name" value="sensory_box"/>
    <property type="match status" value="1"/>
</dbReference>
<keyword evidence="5" id="KW-0418">Kinase</keyword>
<dbReference type="SMART" id="SM00448">
    <property type="entry name" value="REC"/>
    <property type="match status" value="1"/>
</dbReference>
<dbReference type="InterPro" id="IPR001789">
    <property type="entry name" value="Sig_transdc_resp-reg_receiver"/>
</dbReference>
<dbReference type="InterPro" id="IPR000014">
    <property type="entry name" value="PAS"/>
</dbReference>
<sequence length="830" mass="91996">MNIGSNLTSETYRSVFMAGPMPCLLVAPDPPRFTIRHVNQAYVRATHVPAEQLIGKGYFECFTEETEEARSRCVGHLRKSFSYVLEHQDAHELPVQKCDVYLPRELGGDYEQRYWKIHNAPIIDTDGQLGFILHTIDDQTGQVLAESDRRHFADVVSDMLVKVGFDGYFKHINARCESILGWTPAELQQTPWIDFVHPDDAAATLDVMELVKKGNPVHHFENRYRCKDGSYRWLNWNTLTVPEEDAIYCVAGDITQPRRLHAVAEGQKHALELSVQGATLPFILERLALTMEANTGSGVRASILLLSEDGRQLFTGAAPSLPAAYVAAIDGMETGEGQGSCGTAAALASTYIARDIATDPYWENFRELALRHGLRACWSIPILSSTGDVFGTFALYYAQPRRPSASERQLVDILSRTAGVVIERERNQKIRVRTERQMIKARNEAQAANLAKSEFLANMSHEIRTPMNVVVGISNILSQHEQLSEEQSDLVHTLQHSAASLLDLINDLLDISTIEAHGIELDRVAFRMEQLLEDVADMMRPRAEEKGLTFTVSGQDALDGRFIGDPARLRQVLLNLCSNAVKFTDRGKVELFVSRQPGEQSGTALVSIGVTDTGIGIRKNKHAAIFQKFTQADSSISRKFGGTGLGLSITQRLVGIMEGTISVKSKFGEGSTFTVTVPLTVDNRKASSPMAEAPAAERRGKASGGNVLLVEDFEPNAIITSRYLRVFGYPYEIVTNGLQAVEKVRTNAHRVVLMDIQMPELDGYEATRRIRAHERANGLRRIPIIAMTANALSGDRDHCLEAGMDDYLAKPFSSAELREKLGKYLGEPDN</sequence>
<dbReference type="InterPro" id="IPR003661">
    <property type="entry name" value="HisK_dim/P_dom"/>
</dbReference>
<dbReference type="SUPFAM" id="SSF55874">
    <property type="entry name" value="ATPase domain of HSP90 chaperone/DNA topoisomerase II/histidine kinase"/>
    <property type="match status" value="1"/>
</dbReference>
<dbReference type="Gene3D" id="3.40.50.2300">
    <property type="match status" value="1"/>
</dbReference>
<dbReference type="Proteomes" id="UP000237662">
    <property type="component" value="Unassembled WGS sequence"/>
</dbReference>
<evidence type="ECO:0000256" key="2">
    <source>
        <dbReference type="ARBA" id="ARBA00012438"/>
    </source>
</evidence>
<dbReference type="Gene3D" id="3.30.565.10">
    <property type="entry name" value="Histidine kinase-like ATPase, C-terminal domain"/>
    <property type="match status" value="1"/>
</dbReference>
<dbReference type="SUPFAM" id="SSF52172">
    <property type="entry name" value="CheY-like"/>
    <property type="match status" value="1"/>
</dbReference>
<dbReference type="CDD" id="cd17546">
    <property type="entry name" value="REC_hyHK_CKI1_RcsC-like"/>
    <property type="match status" value="1"/>
</dbReference>
<dbReference type="CDD" id="cd00082">
    <property type="entry name" value="HisKA"/>
    <property type="match status" value="1"/>
</dbReference>
<accession>A0A2S6I6R2</accession>
<dbReference type="InterPro" id="IPR035965">
    <property type="entry name" value="PAS-like_dom_sf"/>
</dbReference>
<dbReference type="Pfam" id="PF13426">
    <property type="entry name" value="PAS_9"/>
    <property type="match status" value="1"/>
</dbReference>
<comment type="caution">
    <text evidence="11">The sequence shown here is derived from an EMBL/GenBank/DDBJ whole genome shotgun (WGS) entry which is preliminary data.</text>
</comment>
<feature type="modified residue" description="4-aspartylphosphate" evidence="7">
    <location>
        <position position="755"/>
    </location>
</feature>
<dbReference type="PROSITE" id="PS50109">
    <property type="entry name" value="HIS_KIN"/>
    <property type="match status" value="1"/>
</dbReference>
<dbReference type="SUPFAM" id="SSF55785">
    <property type="entry name" value="PYP-like sensor domain (PAS domain)"/>
    <property type="match status" value="2"/>
</dbReference>
<evidence type="ECO:0000259" key="9">
    <source>
        <dbReference type="PROSITE" id="PS50110"/>
    </source>
</evidence>
<dbReference type="Pfam" id="PF13185">
    <property type="entry name" value="GAF_2"/>
    <property type="match status" value="1"/>
</dbReference>
<dbReference type="InterPro" id="IPR036097">
    <property type="entry name" value="HisK_dim/P_sf"/>
</dbReference>
<keyword evidence="3 7" id="KW-0597">Phosphoprotein</keyword>
<feature type="domain" description="Histidine kinase" evidence="8">
    <location>
        <begin position="458"/>
        <end position="681"/>
    </location>
</feature>
<dbReference type="PROSITE" id="PS50110">
    <property type="entry name" value="RESPONSE_REGULATORY"/>
    <property type="match status" value="1"/>
</dbReference>
<name>A0A2S6I6R2_9BACT</name>
<dbReference type="Gene3D" id="1.10.287.130">
    <property type="match status" value="1"/>
</dbReference>
<dbReference type="SUPFAM" id="SSF55781">
    <property type="entry name" value="GAF domain-like"/>
    <property type="match status" value="1"/>
</dbReference>
<dbReference type="OrthoDB" id="9796457at2"/>
<evidence type="ECO:0000256" key="4">
    <source>
        <dbReference type="ARBA" id="ARBA00022679"/>
    </source>
</evidence>
<feature type="domain" description="Response regulatory" evidence="9">
    <location>
        <begin position="706"/>
        <end position="825"/>
    </location>
</feature>
<dbReference type="InterPro" id="IPR013655">
    <property type="entry name" value="PAS_fold_3"/>
</dbReference>
<evidence type="ECO:0000313" key="11">
    <source>
        <dbReference type="EMBL" id="PPK87159.1"/>
    </source>
</evidence>
<dbReference type="FunFam" id="3.30.565.10:FF:000010">
    <property type="entry name" value="Sensor histidine kinase RcsC"/>
    <property type="match status" value="1"/>
</dbReference>
<dbReference type="PANTHER" id="PTHR45339:SF1">
    <property type="entry name" value="HYBRID SIGNAL TRANSDUCTION HISTIDINE KINASE J"/>
    <property type="match status" value="1"/>
</dbReference>
<keyword evidence="6" id="KW-0902">Two-component regulatory system</keyword>
<reference evidence="11 12" key="1">
    <citation type="submission" date="2018-02" db="EMBL/GenBank/DDBJ databases">
        <title>Genomic Encyclopedia of Archaeal and Bacterial Type Strains, Phase II (KMG-II): from individual species to whole genera.</title>
        <authorList>
            <person name="Goeker M."/>
        </authorList>
    </citation>
    <scope>NUCLEOTIDE SEQUENCE [LARGE SCALE GENOMIC DNA]</scope>
    <source>
        <strain evidence="11 12">DSM 29526</strain>
    </source>
</reference>
<dbReference type="InterPro" id="IPR029016">
    <property type="entry name" value="GAF-like_dom_sf"/>
</dbReference>
<dbReference type="InterPro" id="IPR011006">
    <property type="entry name" value="CheY-like_superfamily"/>
</dbReference>
<dbReference type="InterPro" id="IPR036890">
    <property type="entry name" value="HATPase_C_sf"/>
</dbReference>
<dbReference type="InterPro" id="IPR003594">
    <property type="entry name" value="HATPase_dom"/>
</dbReference>
<protein>
    <recommendedName>
        <fullName evidence="2">histidine kinase</fullName>
        <ecNumber evidence="2">2.7.13.3</ecNumber>
    </recommendedName>
</protein>
<dbReference type="GO" id="GO:0000155">
    <property type="term" value="F:phosphorelay sensor kinase activity"/>
    <property type="evidence" value="ECO:0007669"/>
    <property type="project" value="InterPro"/>
</dbReference>
<dbReference type="CDD" id="cd00130">
    <property type="entry name" value="PAS"/>
    <property type="match status" value="1"/>
</dbReference>
<gene>
    <name evidence="11" type="ORF">CLV84_0093</name>
</gene>
<comment type="catalytic activity">
    <reaction evidence="1">
        <text>ATP + protein L-histidine = ADP + protein N-phospho-L-histidine.</text>
        <dbReference type="EC" id="2.7.13.3"/>
    </reaction>
</comment>
<dbReference type="Gene3D" id="3.30.450.40">
    <property type="match status" value="1"/>
</dbReference>
<dbReference type="EMBL" id="PTJC01000005">
    <property type="protein sequence ID" value="PPK87159.1"/>
    <property type="molecule type" value="Genomic_DNA"/>
</dbReference>
<dbReference type="SMART" id="SM00091">
    <property type="entry name" value="PAS"/>
    <property type="match status" value="2"/>
</dbReference>
<dbReference type="CDD" id="cd16922">
    <property type="entry name" value="HATPase_EvgS-ArcB-TorS-like"/>
    <property type="match status" value="1"/>
</dbReference>
<evidence type="ECO:0000256" key="7">
    <source>
        <dbReference type="PROSITE-ProRule" id="PRU00169"/>
    </source>
</evidence>
<dbReference type="Pfam" id="PF00072">
    <property type="entry name" value="Response_reg"/>
    <property type="match status" value="1"/>
</dbReference>
<evidence type="ECO:0000313" key="12">
    <source>
        <dbReference type="Proteomes" id="UP000237662"/>
    </source>
</evidence>
<proteinExistence type="predicted"/>
<dbReference type="Pfam" id="PF02518">
    <property type="entry name" value="HATPase_c"/>
    <property type="match status" value="1"/>
</dbReference>
<dbReference type="SMART" id="SM00387">
    <property type="entry name" value="HATPase_c"/>
    <property type="match status" value="1"/>
</dbReference>
<dbReference type="PROSITE" id="PS50112">
    <property type="entry name" value="PAS"/>
    <property type="match status" value="1"/>
</dbReference>
<dbReference type="Gene3D" id="3.30.450.20">
    <property type="entry name" value="PAS domain"/>
    <property type="match status" value="2"/>
</dbReference>
<dbReference type="InterPro" id="IPR005467">
    <property type="entry name" value="His_kinase_dom"/>
</dbReference>
<dbReference type="PANTHER" id="PTHR45339">
    <property type="entry name" value="HYBRID SIGNAL TRANSDUCTION HISTIDINE KINASE J"/>
    <property type="match status" value="1"/>
</dbReference>
<dbReference type="PRINTS" id="PR00344">
    <property type="entry name" value="BCTRLSENSOR"/>
</dbReference>
<organism evidence="11 12">
    <name type="scientific">Neolewinella xylanilytica</name>
    <dbReference type="NCBI Taxonomy" id="1514080"/>
    <lineage>
        <taxon>Bacteria</taxon>
        <taxon>Pseudomonadati</taxon>
        <taxon>Bacteroidota</taxon>
        <taxon>Saprospiria</taxon>
        <taxon>Saprospirales</taxon>
        <taxon>Lewinellaceae</taxon>
        <taxon>Neolewinella</taxon>
    </lineage>
</organism>
<dbReference type="Pfam" id="PF08447">
    <property type="entry name" value="PAS_3"/>
    <property type="match status" value="1"/>
</dbReference>
<feature type="domain" description="PAS" evidence="10">
    <location>
        <begin position="145"/>
        <end position="215"/>
    </location>
</feature>